<keyword evidence="1" id="KW-0472">Membrane</keyword>
<feature type="transmembrane region" description="Helical" evidence="1">
    <location>
        <begin position="107"/>
        <end position="125"/>
    </location>
</feature>
<dbReference type="InterPro" id="IPR037185">
    <property type="entry name" value="EmrE-like"/>
</dbReference>
<dbReference type="RefSeq" id="WP_263047357.1">
    <property type="nucleotide sequence ID" value="NZ_CP106738.1"/>
</dbReference>
<dbReference type="PANTHER" id="PTHR22911">
    <property type="entry name" value="ACYL-MALONYL CONDENSING ENZYME-RELATED"/>
    <property type="match status" value="1"/>
</dbReference>
<dbReference type="Pfam" id="PF00892">
    <property type="entry name" value="EamA"/>
    <property type="match status" value="1"/>
</dbReference>
<evidence type="ECO:0000313" key="3">
    <source>
        <dbReference type="EMBL" id="UXX82425.1"/>
    </source>
</evidence>
<feature type="transmembrane region" description="Helical" evidence="1">
    <location>
        <begin position="42"/>
        <end position="63"/>
    </location>
</feature>
<dbReference type="PANTHER" id="PTHR22911:SF103">
    <property type="entry name" value="BLR2811 PROTEIN"/>
    <property type="match status" value="1"/>
</dbReference>
<dbReference type="InterPro" id="IPR000620">
    <property type="entry name" value="EamA_dom"/>
</dbReference>
<name>A0ABY6DA28_9RHOB</name>
<keyword evidence="1" id="KW-1133">Transmembrane helix</keyword>
<dbReference type="EMBL" id="CP106738">
    <property type="protein sequence ID" value="UXX82425.1"/>
    <property type="molecule type" value="Genomic_DNA"/>
</dbReference>
<feature type="transmembrane region" description="Helical" evidence="1">
    <location>
        <begin position="295"/>
        <end position="313"/>
    </location>
</feature>
<feature type="transmembrane region" description="Helical" evidence="1">
    <location>
        <begin position="271"/>
        <end position="289"/>
    </location>
</feature>
<evidence type="ECO:0000256" key="1">
    <source>
        <dbReference type="SAM" id="Phobius"/>
    </source>
</evidence>
<dbReference type="Gene3D" id="1.10.3730.20">
    <property type="match status" value="1"/>
</dbReference>
<feature type="transmembrane region" description="Helical" evidence="1">
    <location>
        <begin position="192"/>
        <end position="212"/>
    </location>
</feature>
<gene>
    <name evidence="3" type="ORF">N7U68_15160</name>
</gene>
<feature type="transmembrane region" description="Helical" evidence="1">
    <location>
        <begin position="241"/>
        <end position="259"/>
    </location>
</feature>
<keyword evidence="4" id="KW-1185">Reference proteome</keyword>
<feature type="transmembrane region" description="Helical" evidence="1">
    <location>
        <begin position="12"/>
        <end position="30"/>
    </location>
</feature>
<evidence type="ECO:0000259" key="2">
    <source>
        <dbReference type="Pfam" id="PF00892"/>
    </source>
</evidence>
<accession>A0ABY6DA28</accession>
<evidence type="ECO:0000313" key="4">
    <source>
        <dbReference type="Proteomes" id="UP001064087"/>
    </source>
</evidence>
<proteinExistence type="predicted"/>
<organism evidence="3 4">
    <name type="scientific">Roseovarius pelagicus</name>
    <dbReference type="NCBI Taxonomy" id="2980108"/>
    <lineage>
        <taxon>Bacteria</taxon>
        <taxon>Pseudomonadati</taxon>
        <taxon>Pseudomonadota</taxon>
        <taxon>Alphaproteobacteria</taxon>
        <taxon>Rhodobacterales</taxon>
        <taxon>Roseobacteraceae</taxon>
        <taxon>Roseovarius</taxon>
    </lineage>
</organism>
<feature type="transmembrane region" description="Helical" evidence="1">
    <location>
        <begin position="132"/>
        <end position="149"/>
    </location>
</feature>
<reference evidence="3" key="1">
    <citation type="submission" date="2022-10" db="EMBL/GenBank/DDBJ databases">
        <title>Roseovarius pelagicus sp. nov., isolated from Arctic seawater.</title>
        <authorList>
            <person name="Hong Y.W."/>
            <person name="Hwang C.Y."/>
        </authorList>
    </citation>
    <scope>NUCLEOTIDE SEQUENCE</scope>
    <source>
        <strain evidence="3">HL-MP18</strain>
    </source>
</reference>
<keyword evidence="1" id="KW-0812">Transmembrane</keyword>
<protein>
    <submittedName>
        <fullName evidence="3">DMT family transporter</fullName>
    </submittedName>
</protein>
<dbReference type="SUPFAM" id="SSF103481">
    <property type="entry name" value="Multidrug resistance efflux transporter EmrE"/>
    <property type="match status" value="2"/>
</dbReference>
<feature type="transmembrane region" description="Helical" evidence="1">
    <location>
        <begin position="161"/>
        <end position="180"/>
    </location>
</feature>
<feature type="transmembrane region" description="Helical" evidence="1">
    <location>
        <begin position="84"/>
        <end position="101"/>
    </location>
</feature>
<feature type="domain" description="EamA" evidence="2">
    <location>
        <begin position="17"/>
        <end position="148"/>
    </location>
</feature>
<dbReference type="Proteomes" id="UP001064087">
    <property type="component" value="Chromosome"/>
</dbReference>
<sequence length="332" mass="36363">MTTSTSASGAVHNPAVGIGFILFGIVAISINDMLIKVLSGGYPLHQMVFTRSIIGIVFSLMLVQMEGGWRILKTNTPGLHLLRAMMLVVANLTFFSALASLPLAETTAIFFIAPLLITLLSIPFLGEKVGPLRIGAVVVGFAGVVIMVRPWEGGDSRPVAWYVYLLPILAALTYAINQLLTRKLGVASKASAMTVYVQVNFIVVTLIFWAIAGDGRYAVGIENESLIFLLRAWEWPQGRDVWLLLGLGLNSAVIGYALAQAYRLADAGTIAPFEYIGLPLAIFWGWMIWGEWPTPMVMIGIILVLGSGLFVFLRERQKGRRLVSGKRVHRRY</sequence>